<feature type="compositionally biased region" description="Basic and acidic residues" evidence="1">
    <location>
        <begin position="288"/>
        <end position="318"/>
    </location>
</feature>
<proteinExistence type="predicted"/>
<name>M2RNE0_CERS8</name>
<feature type="region of interest" description="Disordered" evidence="1">
    <location>
        <begin position="173"/>
        <end position="244"/>
    </location>
</feature>
<feature type="compositionally biased region" description="Basic and acidic residues" evidence="1">
    <location>
        <begin position="18"/>
        <end position="30"/>
    </location>
</feature>
<dbReference type="HOGENOM" id="CLU_686961_0_0_1"/>
<dbReference type="Proteomes" id="UP000016930">
    <property type="component" value="Unassembled WGS sequence"/>
</dbReference>
<reference evidence="2 3" key="1">
    <citation type="journal article" date="2012" name="Proc. Natl. Acad. Sci. U.S.A.">
        <title>Comparative genomics of Ceriporiopsis subvermispora and Phanerochaete chrysosporium provide insight into selective ligninolysis.</title>
        <authorList>
            <person name="Fernandez-Fueyo E."/>
            <person name="Ruiz-Duenas F.J."/>
            <person name="Ferreira P."/>
            <person name="Floudas D."/>
            <person name="Hibbett D.S."/>
            <person name="Canessa P."/>
            <person name="Larrondo L.F."/>
            <person name="James T.Y."/>
            <person name="Seelenfreund D."/>
            <person name="Lobos S."/>
            <person name="Polanco R."/>
            <person name="Tello M."/>
            <person name="Honda Y."/>
            <person name="Watanabe T."/>
            <person name="Watanabe T."/>
            <person name="Ryu J.S."/>
            <person name="Kubicek C.P."/>
            <person name="Schmoll M."/>
            <person name="Gaskell J."/>
            <person name="Hammel K.E."/>
            <person name="St John F.J."/>
            <person name="Vanden Wymelenberg A."/>
            <person name="Sabat G."/>
            <person name="Splinter BonDurant S."/>
            <person name="Syed K."/>
            <person name="Yadav J.S."/>
            <person name="Doddapaneni H."/>
            <person name="Subramanian V."/>
            <person name="Lavin J.L."/>
            <person name="Oguiza J.A."/>
            <person name="Perez G."/>
            <person name="Pisabarro A.G."/>
            <person name="Ramirez L."/>
            <person name="Santoyo F."/>
            <person name="Master E."/>
            <person name="Coutinho P.M."/>
            <person name="Henrissat B."/>
            <person name="Lombard V."/>
            <person name="Magnuson J.K."/>
            <person name="Kuees U."/>
            <person name="Hori C."/>
            <person name="Igarashi K."/>
            <person name="Samejima M."/>
            <person name="Held B.W."/>
            <person name="Barry K.W."/>
            <person name="LaButti K.M."/>
            <person name="Lapidus A."/>
            <person name="Lindquist E.A."/>
            <person name="Lucas S.M."/>
            <person name="Riley R."/>
            <person name="Salamov A.A."/>
            <person name="Hoffmeister D."/>
            <person name="Schwenk D."/>
            <person name="Hadar Y."/>
            <person name="Yarden O."/>
            <person name="de Vries R.P."/>
            <person name="Wiebenga A."/>
            <person name="Stenlid J."/>
            <person name="Eastwood D."/>
            <person name="Grigoriev I.V."/>
            <person name="Berka R.M."/>
            <person name="Blanchette R.A."/>
            <person name="Kersten P."/>
            <person name="Martinez A.T."/>
            <person name="Vicuna R."/>
            <person name="Cullen D."/>
        </authorList>
    </citation>
    <scope>NUCLEOTIDE SEQUENCE [LARGE SCALE GENOMIC DNA]</scope>
    <source>
        <strain evidence="2 3">B</strain>
    </source>
</reference>
<accession>M2RNE0</accession>
<dbReference type="AlphaFoldDB" id="M2RNE0"/>
<evidence type="ECO:0000313" key="3">
    <source>
        <dbReference type="Proteomes" id="UP000016930"/>
    </source>
</evidence>
<feature type="region of interest" description="Disordered" evidence="1">
    <location>
        <begin position="18"/>
        <end position="149"/>
    </location>
</feature>
<organism evidence="2 3">
    <name type="scientific">Ceriporiopsis subvermispora (strain B)</name>
    <name type="common">White-rot fungus</name>
    <name type="synonym">Gelatoporia subvermispora</name>
    <dbReference type="NCBI Taxonomy" id="914234"/>
    <lineage>
        <taxon>Eukaryota</taxon>
        <taxon>Fungi</taxon>
        <taxon>Dikarya</taxon>
        <taxon>Basidiomycota</taxon>
        <taxon>Agaricomycotina</taxon>
        <taxon>Agaricomycetes</taxon>
        <taxon>Polyporales</taxon>
        <taxon>Gelatoporiaceae</taxon>
        <taxon>Gelatoporia</taxon>
    </lineage>
</organism>
<sequence>MIVCCRPSLPRAVLRACSTHDDRDPRDARARARARGCKIAPKHATSAPACNPFRGAQRSWTRVRAPGDLRKTQSGRPRRRPPIPPAPRTHARPSSEPVAPAREDRSPREDDTAHLRRRALPRHPAQGPSGAIRAKSRARALVSPSAGASIRRASLRVASTQRYCTGLARLRRGAEKTHLAARRSPLTARAGTPIESTRTSRRRPGSSPRVRPPKVGTRRRNVDHAARGQSRTAWSPRGLRQPGGRCAVHRKWQAAGVVVERTAEICSPRGIEAREGSETAAGASSMRESAKELSRREDEQTAKTCEPRRCTNREDVRSARTRRPQGYAHRRDLRTAGLQAWARGSSAKEAGPLKTCESARSRGARENANVTHRHSSNAARRARNEASRHSGKSTQHPDAMR</sequence>
<evidence type="ECO:0000256" key="1">
    <source>
        <dbReference type="SAM" id="MobiDB-lite"/>
    </source>
</evidence>
<feature type="compositionally biased region" description="Polar residues" evidence="1">
    <location>
        <begin position="392"/>
        <end position="401"/>
    </location>
</feature>
<feature type="region of interest" description="Disordered" evidence="1">
    <location>
        <begin position="273"/>
        <end position="401"/>
    </location>
</feature>
<dbReference type="EMBL" id="KB445792">
    <property type="protein sequence ID" value="EMD40376.1"/>
    <property type="molecule type" value="Genomic_DNA"/>
</dbReference>
<feature type="compositionally biased region" description="Basic and acidic residues" evidence="1">
    <location>
        <begin position="101"/>
        <end position="114"/>
    </location>
</feature>
<keyword evidence="3" id="KW-1185">Reference proteome</keyword>
<gene>
    <name evidence="2" type="ORF">CERSUDRAFT_110983</name>
</gene>
<evidence type="ECO:0000313" key="2">
    <source>
        <dbReference type="EMBL" id="EMD40376.1"/>
    </source>
</evidence>
<protein>
    <submittedName>
        <fullName evidence="2">Uncharacterized protein</fullName>
    </submittedName>
</protein>